<dbReference type="SUPFAM" id="SSF88659">
    <property type="entry name" value="Sigma3 and sigma4 domains of RNA polymerase sigma factors"/>
    <property type="match status" value="1"/>
</dbReference>
<dbReference type="NCBIfam" id="TIGR02937">
    <property type="entry name" value="sigma70-ECF"/>
    <property type="match status" value="1"/>
</dbReference>
<keyword evidence="9" id="KW-1185">Reference proteome</keyword>
<dbReference type="InterPro" id="IPR036388">
    <property type="entry name" value="WH-like_DNA-bd_sf"/>
</dbReference>
<evidence type="ECO:0000313" key="9">
    <source>
        <dbReference type="Proteomes" id="UP000289954"/>
    </source>
</evidence>
<dbReference type="InterPro" id="IPR013324">
    <property type="entry name" value="RNA_pol_sigma_r3/r4-like"/>
</dbReference>
<evidence type="ECO:0000259" key="6">
    <source>
        <dbReference type="Pfam" id="PF04542"/>
    </source>
</evidence>
<keyword evidence="4" id="KW-0731">Sigma factor</keyword>
<dbReference type="InterPro" id="IPR014284">
    <property type="entry name" value="RNA_pol_sigma-70_dom"/>
</dbReference>
<dbReference type="InterPro" id="IPR007627">
    <property type="entry name" value="RNA_pol_sigma70_r2"/>
</dbReference>
<evidence type="ECO:0000256" key="4">
    <source>
        <dbReference type="ARBA" id="ARBA00023082"/>
    </source>
</evidence>
<dbReference type="SUPFAM" id="SSF88946">
    <property type="entry name" value="Sigma2 domain of RNA polymerase sigma factors"/>
    <property type="match status" value="1"/>
</dbReference>
<evidence type="ECO:0000313" key="8">
    <source>
        <dbReference type="EMBL" id="GCE75736.1"/>
    </source>
</evidence>
<dbReference type="AlphaFoldDB" id="A0A402DNR7"/>
<accession>A0A402DNR7</accession>
<dbReference type="Gene3D" id="1.10.10.10">
    <property type="entry name" value="Winged helix-like DNA-binding domain superfamily/Winged helix DNA-binding domain"/>
    <property type="match status" value="1"/>
</dbReference>
<comment type="caution">
    <text evidence="8">The sequence shown here is derived from an EMBL/GenBank/DDBJ whole genome shotgun (WGS) entry which is preliminary data.</text>
</comment>
<dbReference type="PANTHER" id="PTHR30173:SF43">
    <property type="entry name" value="ECF RNA POLYMERASE SIGMA FACTOR SIGI-RELATED"/>
    <property type="match status" value="1"/>
</dbReference>
<dbReference type="GO" id="GO:0016987">
    <property type="term" value="F:sigma factor activity"/>
    <property type="evidence" value="ECO:0007669"/>
    <property type="project" value="UniProtKB-KW"/>
</dbReference>
<evidence type="ECO:0000256" key="5">
    <source>
        <dbReference type="ARBA" id="ARBA00023163"/>
    </source>
</evidence>
<dbReference type="EMBL" id="BIMR01000041">
    <property type="protein sequence ID" value="GCE75736.1"/>
    <property type="molecule type" value="Genomic_DNA"/>
</dbReference>
<keyword evidence="3" id="KW-0805">Transcription regulation</keyword>
<dbReference type="Pfam" id="PF08281">
    <property type="entry name" value="Sigma70_r4_2"/>
    <property type="match status" value="1"/>
</dbReference>
<dbReference type="SUPFAM" id="SSF54427">
    <property type="entry name" value="NTF2-like"/>
    <property type="match status" value="1"/>
</dbReference>
<sequence length="291" mass="30679">MTTVDPTLFEAERGRLTAIAARILGASAEADDVVQEAWLRFSRAEGVDDPPAWLTTVVTRLCLDHLRKRRTRSTAEAQAPSAVPDGVDPEADALLADRVGGAMQVVLDVLAPAERAAFVLHDVFGYPFDEISEVMGRSETAVRKLASRARLRLRGAPEPVDERSARADSRHVVDAFLAAARGGELGSLLDLLSPDAVMRADVAGQRMGAEALYDGAAAVAGRFRGGARGAQPVLVDDEPGLAWVVGGQVSVAFAFHLVGGLVAEIELIADPEVLATLSIVPAGSEERSVDA</sequence>
<dbReference type="GO" id="GO:0000428">
    <property type="term" value="C:DNA-directed RNA polymerase complex"/>
    <property type="evidence" value="ECO:0007669"/>
    <property type="project" value="UniProtKB-KW"/>
</dbReference>
<comment type="subunit">
    <text evidence="2">Interacts transiently with the RNA polymerase catalytic core formed by RpoA, RpoB, RpoC and RpoZ (2 alpha, 1 beta, 1 beta' and 1 omega subunit) to form the RNA polymerase holoenzyme that can initiate transcription.</text>
</comment>
<feature type="domain" description="RNA polymerase sigma-70 region 2" evidence="6">
    <location>
        <begin position="8"/>
        <end position="70"/>
    </location>
</feature>
<dbReference type="InterPro" id="IPR052704">
    <property type="entry name" value="ECF_Sigma-70_Domain"/>
</dbReference>
<proteinExistence type="inferred from homology"/>
<protein>
    <submittedName>
        <fullName evidence="8">DNA-directed RNA polymerase sigma-70 factor</fullName>
    </submittedName>
</protein>
<evidence type="ECO:0000256" key="2">
    <source>
        <dbReference type="ARBA" id="ARBA00011344"/>
    </source>
</evidence>
<dbReference type="CDD" id="cd06171">
    <property type="entry name" value="Sigma70_r4"/>
    <property type="match status" value="1"/>
</dbReference>
<dbReference type="PANTHER" id="PTHR30173">
    <property type="entry name" value="SIGMA 19 FACTOR"/>
    <property type="match status" value="1"/>
</dbReference>
<evidence type="ECO:0000259" key="7">
    <source>
        <dbReference type="Pfam" id="PF08281"/>
    </source>
</evidence>
<organism evidence="8 9">
    <name type="scientific">Cellulomonas biazotea</name>
    <dbReference type="NCBI Taxonomy" id="1709"/>
    <lineage>
        <taxon>Bacteria</taxon>
        <taxon>Bacillati</taxon>
        <taxon>Actinomycetota</taxon>
        <taxon>Actinomycetes</taxon>
        <taxon>Micrococcales</taxon>
        <taxon>Cellulomonadaceae</taxon>
        <taxon>Cellulomonas</taxon>
    </lineage>
</organism>
<dbReference type="Pfam" id="PF04542">
    <property type="entry name" value="Sigma70_r2"/>
    <property type="match status" value="1"/>
</dbReference>
<dbReference type="InterPro" id="IPR013325">
    <property type="entry name" value="RNA_pol_sigma_r2"/>
</dbReference>
<dbReference type="InterPro" id="IPR013249">
    <property type="entry name" value="RNA_pol_sigma70_r4_t2"/>
</dbReference>
<dbReference type="GO" id="GO:0003677">
    <property type="term" value="F:DNA binding"/>
    <property type="evidence" value="ECO:0007669"/>
    <property type="project" value="InterPro"/>
</dbReference>
<evidence type="ECO:0000256" key="1">
    <source>
        <dbReference type="ARBA" id="ARBA00010641"/>
    </source>
</evidence>
<dbReference type="GO" id="GO:0006352">
    <property type="term" value="P:DNA-templated transcription initiation"/>
    <property type="evidence" value="ECO:0007669"/>
    <property type="project" value="InterPro"/>
</dbReference>
<dbReference type="InterPro" id="IPR032710">
    <property type="entry name" value="NTF2-like_dom_sf"/>
</dbReference>
<dbReference type="Gene3D" id="1.10.1740.10">
    <property type="match status" value="1"/>
</dbReference>
<name>A0A402DNR7_9CELL</name>
<keyword evidence="5" id="KW-0804">Transcription</keyword>
<reference evidence="8 9" key="1">
    <citation type="submission" date="2019-01" db="EMBL/GenBank/DDBJ databases">
        <title>Draft genome sequence of Cellulomonas takizawaensis strain TKZ-21.</title>
        <authorList>
            <person name="Yamamura H."/>
            <person name="Hayashi T."/>
            <person name="Hamada M."/>
            <person name="Serisawa Y."/>
            <person name="Matsuyama K."/>
            <person name="Nakagawa Y."/>
            <person name="Otoguro M."/>
            <person name="Yanagida F."/>
            <person name="Hayakawa M."/>
        </authorList>
    </citation>
    <scope>NUCLEOTIDE SEQUENCE [LARGE SCALE GENOMIC DNA]</scope>
    <source>
        <strain evidence="8 9">NBRC12680</strain>
    </source>
</reference>
<gene>
    <name evidence="8" type="primary">rpoE_4</name>
    <name evidence="8" type="ORF">CBZ_07920</name>
</gene>
<dbReference type="Proteomes" id="UP000289954">
    <property type="component" value="Unassembled WGS sequence"/>
</dbReference>
<comment type="similarity">
    <text evidence="1">Belongs to the sigma-70 factor family. ECF subfamily.</text>
</comment>
<keyword evidence="8" id="KW-0240">DNA-directed RNA polymerase</keyword>
<evidence type="ECO:0000256" key="3">
    <source>
        <dbReference type="ARBA" id="ARBA00023015"/>
    </source>
</evidence>
<dbReference type="Gene3D" id="3.10.450.50">
    <property type="match status" value="1"/>
</dbReference>
<feature type="domain" description="RNA polymerase sigma factor 70 region 4 type 2" evidence="7">
    <location>
        <begin position="104"/>
        <end position="153"/>
    </location>
</feature>